<evidence type="ECO:0000259" key="3">
    <source>
        <dbReference type="SMART" id="SM00507"/>
    </source>
</evidence>
<proteinExistence type="inferred from homology"/>
<comment type="similarity">
    <text evidence="1">Belongs to the Rv1128c/1148c/1588c/1702c/1945/3466 family.</text>
</comment>
<dbReference type="GO" id="GO:0003676">
    <property type="term" value="F:nucleic acid binding"/>
    <property type="evidence" value="ECO:0007669"/>
    <property type="project" value="InterPro"/>
</dbReference>
<dbReference type="OrthoDB" id="5241234at2"/>
<sequence length="609" mass="65999">MSDCPVSESVSEPAVEGARPSRAAGRVLSVVPEPARVMSPEESAASLARLRERVRRDARLAARHGLLARYDDPDDPDRGTALYEAVVFQDTSELTDSGWLDRLEAVGRLEARLAALKAEAIAGHDAALNGVSADLGHRYPESGDRAAAPGERRWVAGDLRSVADEVALVLQLSKGGATVRIHTSCQLVHNFPATLQALSEGELTERAAFTIVRELSVLEDLDDIRAAESALLEWARKHPLQRIKQQAQREAARRDPAARSRAHARAMEERSVRIFPTSDGTAELVHTQDAIDAAAVMTSLDRAAAYRRRHGDSRTLDQLRADIALARLLPRTKQTSVSKTDDRAYAAVADNSPEDRTAGTDLAGNHEARTGESDAAASDLIDSHLAPSPPGNFDAQDADAADDPDVGADTTVIIHATGAELRALINGEEGTGGEAGHHGTIPQNSLRKHLIRTLSRTLLPGPAPTSRHRTDRPTDPHTASTVRRVVAANDRIRARIDVRITDEPPDGNPDTYTPTAAVDRYVRLRDRTCQFPGCNRPAEFADLDHRTAFAEGGRTTTDNLHCLCRHHHRLKHQGGWIITPNLDGTTTWKSPTGRCYRTPSPGSDPPTTT</sequence>
<reference evidence="4 5" key="1">
    <citation type="journal article" date="2015" name="Stand. Genomic Sci.">
        <title>Genomic Encyclopedia of Bacterial and Archaeal Type Strains, Phase III: the genomes of soil and plant-associated and newly described type strains.</title>
        <authorList>
            <person name="Whitman W.B."/>
            <person name="Woyke T."/>
            <person name="Klenk H.P."/>
            <person name="Zhou Y."/>
            <person name="Lilburn T.G."/>
            <person name="Beck B.J."/>
            <person name="De Vos P."/>
            <person name="Vandamme P."/>
            <person name="Eisen J.A."/>
            <person name="Garrity G."/>
            <person name="Hugenholtz P."/>
            <person name="Kyrpides N.C."/>
        </authorList>
    </citation>
    <scope>NUCLEOTIDE SEQUENCE [LARGE SCALE GENOMIC DNA]</scope>
    <source>
        <strain evidence="4 5">VKM Ac-2572</strain>
    </source>
</reference>
<dbReference type="Pfam" id="PF01844">
    <property type="entry name" value="HNH"/>
    <property type="match status" value="1"/>
</dbReference>
<dbReference type="GO" id="GO:0004519">
    <property type="term" value="F:endonuclease activity"/>
    <property type="evidence" value="ECO:0007669"/>
    <property type="project" value="UniProtKB-KW"/>
</dbReference>
<feature type="region of interest" description="Disordered" evidence="2">
    <location>
        <begin position="457"/>
        <end position="478"/>
    </location>
</feature>
<dbReference type="CDD" id="cd00085">
    <property type="entry name" value="HNHc"/>
    <property type="match status" value="1"/>
</dbReference>
<dbReference type="InterPro" id="IPR002711">
    <property type="entry name" value="HNH"/>
</dbReference>
<keyword evidence="4" id="KW-0540">Nuclease</keyword>
<feature type="region of interest" description="Disordered" evidence="2">
    <location>
        <begin position="247"/>
        <end position="267"/>
    </location>
</feature>
<accession>A0A4V2S0V0</accession>
<dbReference type="GO" id="GO:0008270">
    <property type="term" value="F:zinc ion binding"/>
    <property type="evidence" value="ECO:0007669"/>
    <property type="project" value="InterPro"/>
</dbReference>
<feature type="region of interest" description="Disordered" evidence="2">
    <location>
        <begin position="1"/>
        <end position="25"/>
    </location>
</feature>
<feature type="region of interest" description="Disordered" evidence="2">
    <location>
        <begin position="589"/>
        <end position="609"/>
    </location>
</feature>
<dbReference type="EMBL" id="SLWN01000002">
    <property type="protein sequence ID" value="TCO34100.1"/>
    <property type="molecule type" value="Genomic_DNA"/>
</dbReference>
<dbReference type="AlphaFoldDB" id="A0A4V2S0V0"/>
<organism evidence="4 5">
    <name type="scientific">Kribbella steppae</name>
    <dbReference type="NCBI Taxonomy" id="2512223"/>
    <lineage>
        <taxon>Bacteria</taxon>
        <taxon>Bacillati</taxon>
        <taxon>Actinomycetota</taxon>
        <taxon>Actinomycetes</taxon>
        <taxon>Propionibacteriales</taxon>
        <taxon>Kribbellaceae</taxon>
        <taxon>Kribbella</taxon>
    </lineage>
</organism>
<dbReference type="Gene3D" id="1.10.30.50">
    <property type="match status" value="1"/>
</dbReference>
<evidence type="ECO:0000256" key="2">
    <source>
        <dbReference type="SAM" id="MobiDB-lite"/>
    </source>
</evidence>
<evidence type="ECO:0000313" key="5">
    <source>
        <dbReference type="Proteomes" id="UP000294508"/>
    </source>
</evidence>
<comment type="caution">
    <text evidence="4">The sequence shown here is derived from an EMBL/GenBank/DDBJ whole genome shotgun (WGS) entry which is preliminary data.</text>
</comment>
<keyword evidence="4" id="KW-0378">Hydrolase</keyword>
<feature type="compositionally biased region" description="Acidic residues" evidence="2">
    <location>
        <begin position="396"/>
        <end position="406"/>
    </location>
</feature>
<feature type="domain" description="HNH nuclease" evidence="3">
    <location>
        <begin position="517"/>
        <end position="569"/>
    </location>
</feature>
<evidence type="ECO:0000256" key="1">
    <source>
        <dbReference type="ARBA" id="ARBA00023450"/>
    </source>
</evidence>
<dbReference type="RefSeq" id="WP_132207915.1">
    <property type="nucleotide sequence ID" value="NZ_SLWN01000002.1"/>
</dbReference>
<dbReference type="InterPro" id="IPR003870">
    <property type="entry name" value="DUF222"/>
</dbReference>
<feature type="region of interest" description="Disordered" evidence="2">
    <location>
        <begin position="333"/>
        <end position="406"/>
    </location>
</feature>
<name>A0A4V2S0V0_9ACTN</name>
<feature type="compositionally biased region" description="Basic and acidic residues" evidence="2">
    <location>
        <begin position="353"/>
        <end position="372"/>
    </location>
</feature>
<dbReference type="Pfam" id="PF02720">
    <property type="entry name" value="DUF222"/>
    <property type="match status" value="1"/>
</dbReference>
<dbReference type="InterPro" id="IPR003615">
    <property type="entry name" value="HNH_nuc"/>
</dbReference>
<protein>
    <submittedName>
        <fullName evidence="4">HNH endonuclease</fullName>
    </submittedName>
</protein>
<dbReference type="SMART" id="SM00507">
    <property type="entry name" value="HNHc"/>
    <property type="match status" value="1"/>
</dbReference>
<evidence type="ECO:0000313" key="4">
    <source>
        <dbReference type="EMBL" id="TCO34100.1"/>
    </source>
</evidence>
<keyword evidence="5" id="KW-1185">Reference proteome</keyword>
<dbReference type="Proteomes" id="UP000294508">
    <property type="component" value="Unassembled WGS sequence"/>
</dbReference>
<gene>
    <name evidence="4" type="ORF">EV652_102165</name>
</gene>
<keyword evidence="4" id="KW-0255">Endonuclease</keyword>